<dbReference type="InterPro" id="IPR051782">
    <property type="entry name" value="ABC_Transporter_VariousFunc"/>
</dbReference>
<keyword evidence="3 5" id="KW-0067">ATP-binding</keyword>
<organism evidence="5 6">
    <name type="scientific">Leptospira idonii</name>
    <dbReference type="NCBI Taxonomy" id="1193500"/>
    <lineage>
        <taxon>Bacteria</taxon>
        <taxon>Pseudomonadati</taxon>
        <taxon>Spirochaetota</taxon>
        <taxon>Spirochaetia</taxon>
        <taxon>Leptospirales</taxon>
        <taxon>Leptospiraceae</taxon>
        <taxon>Leptospira</taxon>
    </lineage>
</organism>
<dbReference type="RefSeq" id="WP_135761066.1">
    <property type="nucleotide sequence ID" value="NZ_RQHW01000047.1"/>
</dbReference>
<dbReference type="PROSITE" id="PS50893">
    <property type="entry name" value="ABC_TRANSPORTER_2"/>
    <property type="match status" value="1"/>
</dbReference>
<keyword evidence="2" id="KW-0547">Nucleotide-binding</keyword>
<dbReference type="SMART" id="SM00382">
    <property type="entry name" value="AAA"/>
    <property type="match status" value="1"/>
</dbReference>
<comment type="caution">
    <text evidence="5">The sequence shown here is derived from an EMBL/GenBank/DDBJ whole genome shotgun (WGS) entry which is preliminary data.</text>
</comment>
<evidence type="ECO:0000256" key="2">
    <source>
        <dbReference type="ARBA" id="ARBA00022741"/>
    </source>
</evidence>
<dbReference type="GO" id="GO:0005524">
    <property type="term" value="F:ATP binding"/>
    <property type="evidence" value="ECO:0007669"/>
    <property type="project" value="UniProtKB-KW"/>
</dbReference>
<dbReference type="SUPFAM" id="SSF52540">
    <property type="entry name" value="P-loop containing nucleoside triphosphate hydrolases"/>
    <property type="match status" value="1"/>
</dbReference>
<dbReference type="PANTHER" id="PTHR42939">
    <property type="entry name" value="ABC TRANSPORTER ATP-BINDING PROTEIN ALBC-RELATED"/>
    <property type="match status" value="1"/>
</dbReference>
<evidence type="ECO:0000313" key="5">
    <source>
        <dbReference type="EMBL" id="TGN18382.1"/>
    </source>
</evidence>
<accession>A0A4R9LXI3</accession>
<protein>
    <submittedName>
        <fullName evidence="5">ABC transporter ATP-binding protein</fullName>
    </submittedName>
</protein>
<dbReference type="InterPro" id="IPR003439">
    <property type="entry name" value="ABC_transporter-like_ATP-bd"/>
</dbReference>
<dbReference type="InterPro" id="IPR003593">
    <property type="entry name" value="AAA+_ATPase"/>
</dbReference>
<dbReference type="GO" id="GO:0016887">
    <property type="term" value="F:ATP hydrolysis activity"/>
    <property type="evidence" value="ECO:0007669"/>
    <property type="project" value="InterPro"/>
</dbReference>
<dbReference type="Proteomes" id="UP000298058">
    <property type="component" value="Unassembled WGS sequence"/>
</dbReference>
<dbReference type="OrthoDB" id="2290519at2"/>
<sequence length="203" mass="23128">MAETILECKSLTISVGYKTIFRDLSFSFPETGMVLIQGENGAGKSTLLKEIYHRSSSHPAWVWPKGKKSLSYLGHDLGLYSSLTLTENLDYFLSLGKRTLPQDELDFWLSRFGLEKRRREPLHTFSRGMKQKAALIRSFLVSPNIVLLDEPYTGLDVASIRLLTDILNEEKSKRLIIIVLHEIPEKLEILSKIQLGKTIEYVS</sequence>
<gene>
    <name evidence="5" type="ORF">EHS15_13350</name>
</gene>
<dbReference type="InterPro" id="IPR027417">
    <property type="entry name" value="P-loop_NTPase"/>
</dbReference>
<evidence type="ECO:0000256" key="3">
    <source>
        <dbReference type="ARBA" id="ARBA00022840"/>
    </source>
</evidence>
<reference evidence="5" key="1">
    <citation type="journal article" date="2019" name="PLoS Negl. Trop. Dis.">
        <title>Revisiting the worldwide diversity of Leptospira species in the environment.</title>
        <authorList>
            <person name="Vincent A.T."/>
            <person name="Schiettekatte O."/>
            <person name="Bourhy P."/>
            <person name="Veyrier F.J."/>
            <person name="Picardeau M."/>
        </authorList>
    </citation>
    <scope>NUCLEOTIDE SEQUENCE [LARGE SCALE GENOMIC DNA]</scope>
    <source>
        <strain evidence="5">201300427</strain>
    </source>
</reference>
<keyword evidence="1" id="KW-0813">Transport</keyword>
<dbReference type="Pfam" id="PF00005">
    <property type="entry name" value="ABC_tran"/>
    <property type="match status" value="1"/>
</dbReference>
<keyword evidence="6" id="KW-1185">Reference proteome</keyword>
<proteinExistence type="predicted"/>
<evidence type="ECO:0000259" key="4">
    <source>
        <dbReference type="PROSITE" id="PS50893"/>
    </source>
</evidence>
<feature type="domain" description="ABC transporter" evidence="4">
    <location>
        <begin position="6"/>
        <end position="202"/>
    </location>
</feature>
<dbReference type="EMBL" id="RQHW01000047">
    <property type="protein sequence ID" value="TGN18382.1"/>
    <property type="molecule type" value="Genomic_DNA"/>
</dbReference>
<name>A0A4R9LXI3_9LEPT</name>
<evidence type="ECO:0000313" key="6">
    <source>
        <dbReference type="Proteomes" id="UP000298058"/>
    </source>
</evidence>
<dbReference type="PANTHER" id="PTHR42939:SF1">
    <property type="entry name" value="ABC TRANSPORTER ATP-BINDING PROTEIN ALBC-RELATED"/>
    <property type="match status" value="1"/>
</dbReference>
<dbReference type="Gene3D" id="3.40.50.300">
    <property type="entry name" value="P-loop containing nucleotide triphosphate hydrolases"/>
    <property type="match status" value="1"/>
</dbReference>
<dbReference type="AlphaFoldDB" id="A0A4R9LXI3"/>
<evidence type="ECO:0000256" key="1">
    <source>
        <dbReference type="ARBA" id="ARBA00022448"/>
    </source>
</evidence>